<comment type="activity regulation">
    <text evidence="10">Na(+) is not transported, but it plays an essential structural role and its presence is essential for fluoride channel function.</text>
</comment>
<name>A0A1C4A189_9LACO</name>
<keyword evidence="6 10" id="KW-0407">Ion channel</keyword>
<keyword evidence="10" id="KW-0479">Metal-binding</keyword>
<evidence type="ECO:0000256" key="8">
    <source>
        <dbReference type="ARBA" id="ARBA00035585"/>
    </source>
</evidence>
<reference evidence="12" key="1">
    <citation type="submission" date="2016-08" db="EMBL/GenBank/DDBJ databases">
        <authorList>
            <person name="Varghese N."/>
            <person name="Submissions Spin"/>
        </authorList>
    </citation>
    <scope>NUCLEOTIDE SEQUENCE [LARGE SCALE GENOMIC DNA]</scope>
    <source>
        <strain evidence="12">R-53094</strain>
    </source>
</reference>
<evidence type="ECO:0000256" key="9">
    <source>
        <dbReference type="ARBA" id="ARBA00049940"/>
    </source>
</evidence>
<keyword evidence="10" id="KW-0813">Transport</keyword>
<keyword evidence="4 10" id="KW-1133">Transmembrane helix</keyword>
<comment type="catalytic activity">
    <reaction evidence="8">
        <text>fluoride(in) = fluoride(out)</text>
        <dbReference type="Rhea" id="RHEA:76159"/>
        <dbReference type="ChEBI" id="CHEBI:17051"/>
    </reaction>
    <physiologicalReaction direction="left-to-right" evidence="8">
        <dbReference type="Rhea" id="RHEA:76160"/>
    </physiologicalReaction>
</comment>
<dbReference type="EMBL" id="FMAO01000003">
    <property type="protein sequence ID" value="SCB88276.1"/>
    <property type="molecule type" value="Genomic_DNA"/>
</dbReference>
<dbReference type="InterPro" id="IPR003691">
    <property type="entry name" value="FluC"/>
</dbReference>
<sequence>MSRKQLLLEILAVGSGGFIGGALRASMMMLFHNNAFPWETVIVNLSGTFVSALLVVLFSKIVNLKQVTSDFIMVGILGAYTTYSTALSDMVHLSVLMALIYIVISVVGGVLMVILSRYLGNKLVLRWQK</sequence>
<evidence type="ECO:0000256" key="3">
    <source>
        <dbReference type="ARBA" id="ARBA00022692"/>
    </source>
</evidence>
<keyword evidence="3 10" id="KW-0812">Transmembrane</keyword>
<evidence type="ECO:0000313" key="11">
    <source>
        <dbReference type="EMBL" id="SCB88276.1"/>
    </source>
</evidence>
<keyword evidence="5 10" id="KW-0472">Membrane</keyword>
<dbReference type="GO" id="GO:0046872">
    <property type="term" value="F:metal ion binding"/>
    <property type="evidence" value="ECO:0007669"/>
    <property type="project" value="UniProtKB-KW"/>
</dbReference>
<dbReference type="HAMAP" id="MF_00454">
    <property type="entry name" value="FluC"/>
    <property type="match status" value="1"/>
</dbReference>
<feature type="transmembrane region" description="Helical" evidence="10">
    <location>
        <begin position="41"/>
        <end position="59"/>
    </location>
</feature>
<feature type="transmembrane region" description="Helical" evidence="10">
    <location>
        <begin position="7"/>
        <end position="29"/>
    </location>
</feature>
<keyword evidence="10" id="KW-0406">Ion transport</keyword>
<feature type="transmembrane region" description="Helical" evidence="10">
    <location>
        <begin position="71"/>
        <end position="87"/>
    </location>
</feature>
<protein>
    <recommendedName>
        <fullName evidence="10">Fluoride-specific ion channel FluC</fullName>
    </recommendedName>
</protein>
<dbReference type="Pfam" id="PF02537">
    <property type="entry name" value="CRCB"/>
    <property type="match status" value="1"/>
</dbReference>
<feature type="transmembrane region" description="Helical" evidence="10">
    <location>
        <begin position="93"/>
        <end position="119"/>
    </location>
</feature>
<dbReference type="OrthoDB" id="9815830at2"/>
<feature type="binding site" evidence="10">
    <location>
        <position position="81"/>
    </location>
    <ligand>
        <name>Na(+)</name>
        <dbReference type="ChEBI" id="CHEBI:29101"/>
        <note>structural</note>
    </ligand>
</feature>
<dbReference type="Proteomes" id="UP000199268">
    <property type="component" value="Unassembled WGS sequence"/>
</dbReference>
<evidence type="ECO:0000256" key="7">
    <source>
        <dbReference type="ARBA" id="ARBA00035120"/>
    </source>
</evidence>
<dbReference type="GO" id="GO:0062054">
    <property type="term" value="F:fluoride channel activity"/>
    <property type="evidence" value="ECO:0007669"/>
    <property type="project" value="UniProtKB-UniRule"/>
</dbReference>
<organism evidence="11 12">
    <name type="scientific">Weissella bombi</name>
    <dbReference type="NCBI Taxonomy" id="1505725"/>
    <lineage>
        <taxon>Bacteria</taxon>
        <taxon>Bacillati</taxon>
        <taxon>Bacillota</taxon>
        <taxon>Bacilli</taxon>
        <taxon>Lactobacillales</taxon>
        <taxon>Lactobacillaceae</taxon>
        <taxon>Weissella</taxon>
    </lineage>
</organism>
<comment type="similarity">
    <text evidence="7 10">Belongs to the fluoride channel Fluc/FEX (TC 1.A.43) family.</text>
</comment>
<evidence type="ECO:0000256" key="5">
    <source>
        <dbReference type="ARBA" id="ARBA00023136"/>
    </source>
</evidence>
<evidence type="ECO:0000256" key="4">
    <source>
        <dbReference type="ARBA" id="ARBA00022989"/>
    </source>
</evidence>
<gene>
    <name evidence="10" type="primary">fluC</name>
    <name evidence="10" type="synonym">crcB</name>
    <name evidence="11" type="ORF">GA0061074_103112</name>
</gene>
<dbReference type="AlphaFoldDB" id="A0A1C4A189"/>
<proteinExistence type="inferred from homology"/>
<keyword evidence="10" id="KW-0915">Sodium</keyword>
<dbReference type="GO" id="GO:0005886">
    <property type="term" value="C:plasma membrane"/>
    <property type="evidence" value="ECO:0007669"/>
    <property type="project" value="UniProtKB-SubCell"/>
</dbReference>
<dbReference type="STRING" id="1505725.GA0061074_103112"/>
<accession>A0A1C4A189</accession>
<comment type="subcellular location">
    <subcellularLocation>
        <location evidence="1 10">Cell membrane</location>
        <topology evidence="1 10">Multi-pass membrane protein</topology>
    </subcellularLocation>
</comment>
<evidence type="ECO:0000256" key="6">
    <source>
        <dbReference type="ARBA" id="ARBA00023303"/>
    </source>
</evidence>
<feature type="binding site" evidence="10">
    <location>
        <position position="78"/>
    </location>
    <ligand>
        <name>Na(+)</name>
        <dbReference type="ChEBI" id="CHEBI:29101"/>
        <note>structural</note>
    </ligand>
</feature>
<dbReference type="GO" id="GO:0140114">
    <property type="term" value="P:cellular detoxification of fluoride"/>
    <property type="evidence" value="ECO:0007669"/>
    <property type="project" value="UniProtKB-UniRule"/>
</dbReference>
<comment type="function">
    <text evidence="9 10">Fluoride-specific ion channel. Important for reducing fluoride concentration in the cell, thus reducing its toxicity.</text>
</comment>
<evidence type="ECO:0000256" key="1">
    <source>
        <dbReference type="ARBA" id="ARBA00004651"/>
    </source>
</evidence>
<evidence type="ECO:0000256" key="2">
    <source>
        <dbReference type="ARBA" id="ARBA00022475"/>
    </source>
</evidence>
<evidence type="ECO:0000256" key="10">
    <source>
        <dbReference type="HAMAP-Rule" id="MF_00454"/>
    </source>
</evidence>
<dbReference type="RefSeq" id="WP_092461977.1">
    <property type="nucleotide sequence ID" value="NZ_BJEE01000004.1"/>
</dbReference>
<keyword evidence="12" id="KW-1185">Reference proteome</keyword>
<keyword evidence="2 10" id="KW-1003">Cell membrane</keyword>
<evidence type="ECO:0000313" key="12">
    <source>
        <dbReference type="Proteomes" id="UP000199268"/>
    </source>
</evidence>